<dbReference type="Proteomes" id="UP000828251">
    <property type="component" value="Unassembled WGS sequence"/>
</dbReference>
<comment type="caution">
    <text evidence="2">The sequence shown here is derived from an EMBL/GenBank/DDBJ whole genome shotgun (WGS) entry which is preliminary data.</text>
</comment>
<dbReference type="AlphaFoldDB" id="A0A9D3ZFQ0"/>
<proteinExistence type="predicted"/>
<feature type="region of interest" description="Disordered" evidence="1">
    <location>
        <begin position="105"/>
        <end position="126"/>
    </location>
</feature>
<keyword evidence="3" id="KW-1185">Reference proteome</keyword>
<sequence length="190" mass="21517">MSSHPENQKEEATVGFIFETRQKIGMRFDRNVSIIDMKENVSEKISRRCGRKMTKLFYKFPVLSNPIKFTEMELLDDDESRQWSHYIARQGGLHIHPVVIETDVLGEDGSDNNGSSDHEYKDFSDPNLDNVLDDIDDGGPDDGNDHAPLIENSSCGIIIRNDPGAHMSIVDLDAVHASEFLEYPDINMFT</sequence>
<protein>
    <submittedName>
        <fullName evidence="2">Uncharacterized protein</fullName>
    </submittedName>
</protein>
<evidence type="ECO:0000313" key="2">
    <source>
        <dbReference type="EMBL" id="KAH1031940.1"/>
    </source>
</evidence>
<reference evidence="2 3" key="1">
    <citation type="journal article" date="2021" name="Plant Biotechnol. J.">
        <title>Multi-omics assisted identification of the key and species-specific regulatory components of drought-tolerant mechanisms in Gossypium stocksii.</title>
        <authorList>
            <person name="Yu D."/>
            <person name="Ke L."/>
            <person name="Zhang D."/>
            <person name="Wu Y."/>
            <person name="Sun Y."/>
            <person name="Mei J."/>
            <person name="Sun J."/>
            <person name="Sun Y."/>
        </authorList>
    </citation>
    <scope>NUCLEOTIDE SEQUENCE [LARGE SCALE GENOMIC DNA]</scope>
    <source>
        <strain evidence="3">cv. E1</strain>
        <tissue evidence="2">Leaf</tissue>
    </source>
</reference>
<evidence type="ECO:0000256" key="1">
    <source>
        <dbReference type="SAM" id="MobiDB-lite"/>
    </source>
</evidence>
<evidence type="ECO:0000313" key="3">
    <source>
        <dbReference type="Proteomes" id="UP000828251"/>
    </source>
</evidence>
<gene>
    <name evidence="2" type="ORF">J1N35_044114</name>
</gene>
<name>A0A9D3ZFQ0_9ROSI</name>
<dbReference type="EMBL" id="JAIQCV010000013">
    <property type="protein sequence ID" value="KAH1031940.1"/>
    <property type="molecule type" value="Genomic_DNA"/>
</dbReference>
<organism evidence="2 3">
    <name type="scientific">Gossypium stocksii</name>
    <dbReference type="NCBI Taxonomy" id="47602"/>
    <lineage>
        <taxon>Eukaryota</taxon>
        <taxon>Viridiplantae</taxon>
        <taxon>Streptophyta</taxon>
        <taxon>Embryophyta</taxon>
        <taxon>Tracheophyta</taxon>
        <taxon>Spermatophyta</taxon>
        <taxon>Magnoliopsida</taxon>
        <taxon>eudicotyledons</taxon>
        <taxon>Gunneridae</taxon>
        <taxon>Pentapetalae</taxon>
        <taxon>rosids</taxon>
        <taxon>malvids</taxon>
        <taxon>Malvales</taxon>
        <taxon>Malvaceae</taxon>
        <taxon>Malvoideae</taxon>
        <taxon>Gossypium</taxon>
    </lineage>
</organism>
<accession>A0A9D3ZFQ0</accession>